<organism evidence="2 3">
    <name type="scientific">Takifugu flavidus</name>
    <name type="common">sansaifugu</name>
    <dbReference type="NCBI Taxonomy" id="433684"/>
    <lineage>
        <taxon>Eukaryota</taxon>
        <taxon>Metazoa</taxon>
        <taxon>Chordata</taxon>
        <taxon>Craniata</taxon>
        <taxon>Vertebrata</taxon>
        <taxon>Euteleostomi</taxon>
        <taxon>Actinopterygii</taxon>
        <taxon>Neopterygii</taxon>
        <taxon>Teleostei</taxon>
        <taxon>Neoteleostei</taxon>
        <taxon>Acanthomorphata</taxon>
        <taxon>Eupercaria</taxon>
        <taxon>Tetraodontiformes</taxon>
        <taxon>Tetradontoidea</taxon>
        <taxon>Tetraodontidae</taxon>
        <taxon>Takifugu</taxon>
    </lineage>
</organism>
<dbReference type="AlphaFoldDB" id="A0A5C6PC15"/>
<feature type="compositionally biased region" description="Polar residues" evidence="1">
    <location>
        <begin position="179"/>
        <end position="197"/>
    </location>
</feature>
<dbReference type="EMBL" id="RHFK02000005">
    <property type="protein sequence ID" value="TWW75780.1"/>
    <property type="molecule type" value="Genomic_DNA"/>
</dbReference>
<accession>A0A5C6PC15</accession>
<evidence type="ECO:0000256" key="1">
    <source>
        <dbReference type="SAM" id="MobiDB-lite"/>
    </source>
</evidence>
<keyword evidence="3" id="KW-1185">Reference proteome</keyword>
<name>A0A5C6PC15_9TELE</name>
<gene>
    <name evidence="2" type="ORF">D4764_13G0004420</name>
</gene>
<sequence>MAATLSAEEEQHKRTTFICEDEALSLIGLLADCYRRDQEEEAQLQKDLYTGNEIKVDAEGPVYYRLLSGSPQQMNPQILEILRVVEVGGGVRVERSLRVRGGACASLLVFRKLSPLPPDGGTAALIVVGTVPNSEEPDVNATQAQSRDCGPSVQVAAGALWNPPFGSSPPLPADSSSSGQQKALSDYSISCVSQGLR</sequence>
<protein>
    <submittedName>
        <fullName evidence="2">Uncharacterized protein</fullName>
    </submittedName>
</protein>
<evidence type="ECO:0000313" key="2">
    <source>
        <dbReference type="EMBL" id="TWW75780.1"/>
    </source>
</evidence>
<comment type="caution">
    <text evidence="2">The sequence shown here is derived from an EMBL/GenBank/DDBJ whole genome shotgun (WGS) entry which is preliminary data.</text>
</comment>
<reference evidence="2 3" key="1">
    <citation type="submission" date="2019-04" db="EMBL/GenBank/DDBJ databases">
        <title>Chromosome genome assembly for Takifugu flavidus.</title>
        <authorList>
            <person name="Xiao S."/>
        </authorList>
    </citation>
    <scope>NUCLEOTIDE SEQUENCE [LARGE SCALE GENOMIC DNA]</scope>
    <source>
        <strain evidence="2">HTHZ2018</strain>
        <tissue evidence="2">Muscle</tissue>
    </source>
</reference>
<dbReference type="Proteomes" id="UP000324091">
    <property type="component" value="Chromosome 13"/>
</dbReference>
<feature type="region of interest" description="Disordered" evidence="1">
    <location>
        <begin position="158"/>
        <end position="197"/>
    </location>
</feature>
<evidence type="ECO:0000313" key="3">
    <source>
        <dbReference type="Proteomes" id="UP000324091"/>
    </source>
</evidence>
<proteinExistence type="predicted"/>